<keyword evidence="1" id="KW-0472">Membrane</keyword>
<evidence type="ECO:0000313" key="3">
    <source>
        <dbReference type="Proteomes" id="UP000177195"/>
    </source>
</evidence>
<protein>
    <submittedName>
        <fullName evidence="2">Uncharacterized protein</fullName>
    </submittedName>
</protein>
<comment type="caution">
    <text evidence="2">The sequence shown here is derived from an EMBL/GenBank/DDBJ whole genome shotgun (WGS) entry which is preliminary data.</text>
</comment>
<reference evidence="2 3" key="1">
    <citation type="journal article" date="2016" name="Nat. Commun.">
        <title>Thousands of microbial genomes shed light on interconnected biogeochemical processes in an aquifer system.</title>
        <authorList>
            <person name="Anantharaman K."/>
            <person name="Brown C.T."/>
            <person name="Hug L.A."/>
            <person name="Sharon I."/>
            <person name="Castelle C.J."/>
            <person name="Probst A.J."/>
            <person name="Thomas B.C."/>
            <person name="Singh A."/>
            <person name="Wilkins M.J."/>
            <person name="Karaoz U."/>
            <person name="Brodie E.L."/>
            <person name="Williams K.H."/>
            <person name="Hubbard S.S."/>
            <person name="Banfield J.F."/>
        </authorList>
    </citation>
    <scope>NUCLEOTIDE SEQUENCE [LARGE SCALE GENOMIC DNA]</scope>
</reference>
<dbReference type="AlphaFoldDB" id="A0A1F6XSN5"/>
<feature type="transmembrane region" description="Helical" evidence="1">
    <location>
        <begin position="86"/>
        <end position="109"/>
    </location>
</feature>
<proteinExistence type="predicted"/>
<evidence type="ECO:0000313" key="2">
    <source>
        <dbReference type="EMBL" id="OGI97101.1"/>
    </source>
</evidence>
<organism evidence="2 3">
    <name type="scientific">Candidatus Nomurabacteria bacterium RIFCSPLOWO2_02_FULL_42_17</name>
    <dbReference type="NCBI Taxonomy" id="1801789"/>
    <lineage>
        <taxon>Bacteria</taxon>
        <taxon>Candidatus Nomuraibacteriota</taxon>
    </lineage>
</organism>
<keyword evidence="1" id="KW-1133">Transmembrane helix</keyword>
<evidence type="ECO:0000256" key="1">
    <source>
        <dbReference type="SAM" id="Phobius"/>
    </source>
</evidence>
<dbReference type="EMBL" id="MFVN01000021">
    <property type="protein sequence ID" value="OGI97101.1"/>
    <property type="molecule type" value="Genomic_DNA"/>
</dbReference>
<keyword evidence="1" id="KW-0812">Transmembrane</keyword>
<dbReference type="Proteomes" id="UP000177195">
    <property type="component" value="Unassembled WGS sequence"/>
</dbReference>
<gene>
    <name evidence="2" type="ORF">A3I25_02085</name>
</gene>
<name>A0A1F6XSN5_9BACT</name>
<sequence length="243" mass="26791">MADVKKTESGGGGGGGGLFAFVAIFLAVILALSFTAGKGSQPDAISVTPRSDFLNLEYFFAKIFQIFQPSVDGSIDGGISLGQEIYSWYVTVLSILTFVAIAVIIYSFIRLLEIRHKEDKHLENEIKEAMLADDKKEKKNSRWDKIVEHTNSVNPSDWRVAIIEADAVLDELLIKAGFMGSDLGERLKNAPAGTLGAVNSAWEAHKVRNQIAHGGLDFNLSHRETKRVIGLYEEVFRELNFLS</sequence>
<accession>A0A1F6XSN5</accession>
<feature type="transmembrane region" description="Helical" evidence="1">
    <location>
        <begin position="12"/>
        <end position="34"/>
    </location>
</feature>